<keyword evidence="4" id="KW-0560">Oxidoreductase</keyword>
<dbReference type="Pfam" id="PF13669">
    <property type="entry name" value="Glyoxalase_4"/>
    <property type="match status" value="1"/>
</dbReference>
<dbReference type="PANTHER" id="PTHR43048">
    <property type="entry name" value="METHYLMALONYL-COA EPIMERASE"/>
    <property type="match status" value="1"/>
</dbReference>
<reference evidence="4" key="1">
    <citation type="submission" date="2016-10" db="EMBL/GenBank/DDBJ databases">
        <title>Sequence of Gallionella enrichment culture.</title>
        <authorList>
            <person name="Poehlein A."/>
            <person name="Muehling M."/>
            <person name="Daniel R."/>
        </authorList>
    </citation>
    <scope>NUCLEOTIDE SEQUENCE</scope>
</reference>
<dbReference type="InterPro" id="IPR017515">
    <property type="entry name" value="MeMalonyl-CoA_epimerase"/>
</dbReference>
<dbReference type="SUPFAM" id="SSF54593">
    <property type="entry name" value="Glyoxalase/Bleomycin resistance protein/Dihydroxybiphenyl dioxygenase"/>
    <property type="match status" value="1"/>
</dbReference>
<dbReference type="GO" id="GO:0046491">
    <property type="term" value="P:L-methylmalonyl-CoA metabolic process"/>
    <property type="evidence" value="ECO:0007669"/>
    <property type="project" value="TreeGrafter"/>
</dbReference>
<dbReference type="AlphaFoldDB" id="A0A1J5T042"/>
<dbReference type="InterPro" id="IPR051785">
    <property type="entry name" value="MMCE/EMCE_epimerase"/>
</dbReference>
<dbReference type="Gene3D" id="3.10.180.10">
    <property type="entry name" value="2,3-Dihydroxybiphenyl 1,2-Dioxygenase, domain 1"/>
    <property type="match status" value="1"/>
</dbReference>
<gene>
    <name evidence="4" type="ORF">GALL_104760</name>
</gene>
<dbReference type="GO" id="GO:0004493">
    <property type="term" value="F:methylmalonyl-CoA epimerase activity"/>
    <property type="evidence" value="ECO:0007669"/>
    <property type="project" value="TreeGrafter"/>
</dbReference>
<dbReference type="EC" id="1.13.11.46" evidence="4"/>
<proteinExistence type="inferred from homology"/>
<protein>
    <submittedName>
        <fullName evidence="4">4-hydroxymandelate synthase</fullName>
        <ecNumber evidence="4">1.13.11.46</ecNumber>
    </submittedName>
</protein>
<dbReference type="InterPro" id="IPR037523">
    <property type="entry name" value="VOC_core"/>
</dbReference>
<evidence type="ECO:0000256" key="1">
    <source>
        <dbReference type="ARBA" id="ARBA00009308"/>
    </source>
</evidence>
<comment type="caution">
    <text evidence="4">The sequence shown here is derived from an EMBL/GenBank/DDBJ whole genome shotgun (WGS) entry which is preliminary data.</text>
</comment>
<dbReference type="InterPro" id="IPR029068">
    <property type="entry name" value="Glyas_Bleomycin-R_OHBP_Dase"/>
</dbReference>
<organism evidence="4">
    <name type="scientific">mine drainage metagenome</name>
    <dbReference type="NCBI Taxonomy" id="410659"/>
    <lineage>
        <taxon>unclassified sequences</taxon>
        <taxon>metagenomes</taxon>
        <taxon>ecological metagenomes</taxon>
    </lineage>
</organism>
<dbReference type="EMBL" id="MLJW01000038">
    <property type="protein sequence ID" value="OIR07220.1"/>
    <property type="molecule type" value="Genomic_DNA"/>
</dbReference>
<dbReference type="GO" id="GO:0046872">
    <property type="term" value="F:metal ion binding"/>
    <property type="evidence" value="ECO:0007669"/>
    <property type="project" value="UniProtKB-KW"/>
</dbReference>
<evidence type="ECO:0000313" key="4">
    <source>
        <dbReference type="EMBL" id="OIR07220.1"/>
    </source>
</evidence>
<sequence length="136" mass="14758">MITRIDHLGIAVKSLDETIPYYEKALGLKCEHREEVPSQKVRTAFFHAGEVHLELLEPTSPDSPIAKFLEKNPAGGIHHIAFATSDIDGQLKQAAGAGVKLIHEQPFDGAAGKLVAFLHPKSTFGVLTEFCMPKGS</sequence>
<evidence type="ECO:0000256" key="2">
    <source>
        <dbReference type="ARBA" id="ARBA00022723"/>
    </source>
</evidence>
<dbReference type="PROSITE" id="PS51819">
    <property type="entry name" value="VOC"/>
    <property type="match status" value="1"/>
</dbReference>
<dbReference type="CDD" id="cd07249">
    <property type="entry name" value="MMCE"/>
    <property type="match status" value="1"/>
</dbReference>
<keyword evidence="2" id="KW-0479">Metal-binding</keyword>
<feature type="domain" description="VOC" evidence="3">
    <location>
        <begin position="4"/>
        <end position="133"/>
    </location>
</feature>
<accession>A0A1J5T042</accession>
<dbReference type="GO" id="GO:0050585">
    <property type="term" value="F:4-hydroxymandelate synthase activity"/>
    <property type="evidence" value="ECO:0007669"/>
    <property type="project" value="UniProtKB-EC"/>
</dbReference>
<name>A0A1J5T042_9ZZZZ</name>
<evidence type="ECO:0000259" key="3">
    <source>
        <dbReference type="PROSITE" id="PS51819"/>
    </source>
</evidence>
<dbReference type="NCBIfam" id="TIGR03081">
    <property type="entry name" value="metmalonyl_epim"/>
    <property type="match status" value="1"/>
</dbReference>
<comment type="similarity">
    <text evidence="1">Belongs to the methylmalonyl-CoA epimerase family.</text>
</comment>
<dbReference type="PANTHER" id="PTHR43048:SF3">
    <property type="entry name" value="METHYLMALONYL-COA EPIMERASE, MITOCHONDRIAL"/>
    <property type="match status" value="1"/>
</dbReference>